<organism evidence="1 2">
    <name type="scientific">Panicum miliaceum</name>
    <name type="common">Proso millet</name>
    <name type="synonym">Broomcorn millet</name>
    <dbReference type="NCBI Taxonomy" id="4540"/>
    <lineage>
        <taxon>Eukaryota</taxon>
        <taxon>Viridiplantae</taxon>
        <taxon>Streptophyta</taxon>
        <taxon>Embryophyta</taxon>
        <taxon>Tracheophyta</taxon>
        <taxon>Spermatophyta</taxon>
        <taxon>Magnoliopsida</taxon>
        <taxon>Liliopsida</taxon>
        <taxon>Poales</taxon>
        <taxon>Poaceae</taxon>
        <taxon>PACMAD clade</taxon>
        <taxon>Panicoideae</taxon>
        <taxon>Panicodae</taxon>
        <taxon>Paniceae</taxon>
        <taxon>Panicinae</taxon>
        <taxon>Panicum</taxon>
        <taxon>Panicum sect. Panicum</taxon>
    </lineage>
</organism>
<comment type="caution">
    <text evidence="1">The sequence shown here is derived from an EMBL/GenBank/DDBJ whole genome shotgun (WGS) entry which is preliminary data.</text>
</comment>
<dbReference type="EMBL" id="PQIB02000003">
    <property type="protein sequence ID" value="RLN28735.1"/>
    <property type="molecule type" value="Genomic_DNA"/>
</dbReference>
<protein>
    <submittedName>
        <fullName evidence="1">Uncharacterized protein</fullName>
    </submittedName>
</protein>
<evidence type="ECO:0000313" key="1">
    <source>
        <dbReference type="EMBL" id="RLN28735.1"/>
    </source>
</evidence>
<sequence>MVTSSSDSFATTCTAESYDDVGGLYYANLQHAGEMAVVGGGGCWAAHEANHQGLWPAAADIDQSAAVQAAGGAQFQDPELSGWVQGFSEGMITENFWALEDIWKIQ</sequence>
<dbReference type="STRING" id="4540.A0A3L6SYZ7"/>
<evidence type="ECO:0000313" key="2">
    <source>
        <dbReference type="Proteomes" id="UP000275267"/>
    </source>
</evidence>
<dbReference type="Proteomes" id="UP000275267">
    <property type="component" value="Unassembled WGS sequence"/>
</dbReference>
<keyword evidence="2" id="KW-1185">Reference proteome</keyword>
<proteinExistence type="predicted"/>
<accession>A0A3L6SYZ7</accession>
<dbReference type="AlphaFoldDB" id="A0A3L6SYZ7"/>
<dbReference type="OrthoDB" id="2143914at2759"/>
<name>A0A3L6SYZ7_PANMI</name>
<reference evidence="2" key="1">
    <citation type="journal article" date="2019" name="Nat. Commun.">
        <title>The genome of broomcorn millet.</title>
        <authorList>
            <person name="Zou C."/>
            <person name="Miki D."/>
            <person name="Li D."/>
            <person name="Tang Q."/>
            <person name="Xiao L."/>
            <person name="Rajput S."/>
            <person name="Deng P."/>
            <person name="Jia W."/>
            <person name="Huang R."/>
            <person name="Zhang M."/>
            <person name="Sun Y."/>
            <person name="Hu J."/>
            <person name="Fu X."/>
            <person name="Schnable P.S."/>
            <person name="Li F."/>
            <person name="Zhang H."/>
            <person name="Feng B."/>
            <person name="Zhu X."/>
            <person name="Liu R."/>
            <person name="Schnable J.C."/>
            <person name="Zhu J.-K."/>
            <person name="Zhang H."/>
        </authorList>
    </citation>
    <scope>NUCLEOTIDE SEQUENCE [LARGE SCALE GENOMIC DNA]</scope>
</reference>
<gene>
    <name evidence="1" type="ORF">C2845_PM05G15070</name>
</gene>